<proteinExistence type="predicted"/>
<evidence type="ECO:0000313" key="1">
    <source>
        <dbReference type="EMBL" id="KAI3729349.1"/>
    </source>
</evidence>
<comment type="caution">
    <text evidence="1">The sequence shown here is derived from an EMBL/GenBank/DDBJ whole genome shotgun (WGS) entry which is preliminary data.</text>
</comment>
<sequence>MAVRFSPSPSPMNNAYQQNVAALAQFGSDLDAVTQALLNRVERLRIVSAAGNVSGGFAVAGEDGDDGWIDRDEILQVAKEKEKELMVEMINFPKKNSLIR</sequence>
<organism evidence="1 2">
    <name type="scientific">Arctium lappa</name>
    <name type="common">Greater burdock</name>
    <name type="synonym">Lappa major</name>
    <dbReference type="NCBI Taxonomy" id="4217"/>
    <lineage>
        <taxon>Eukaryota</taxon>
        <taxon>Viridiplantae</taxon>
        <taxon>Streptophyta</taxon>
        <taxon>Embryophyta</taxon>
        <taxon>Tracheophyta</taxon>
        <taxon>Spermatophyta</taxon>
        <taxon>Magnoliopsida</taxon>
        <taxon>eudicotyledons</taxon>
        <taxon>Gunneridae</taxon>
        <taxon>Pentapetalae</taxon>
        <taxon>asterids</taxon>
        <taxon>campanulids</taxon>
        <taxon>Asterales</taxon>
        <taxon>Asteraceae</taxon>
        <taxon>Carduoideae</taxon>
        <taxon>Cardueae</taxon>
        <taxon>Arctiinae</taxon>
        <taxon>Arctium</taxon>
    </lineage>
</organism>
<evidence type="ECO:0000313" key="2">
    <source>
        <dbReference type="Proteomes" id="UP001055879"/>
    </source>
</evidence>
<accession>A0ACB9C4X6</accession>
<keyword evidence="2" id="KW-1185">Reference proteome</keyword>
<name>A0ACB9C4X6_ARCLA</name>
<gene>
    <name evidence="1" type="ORF">L6452_18005</name>
</gene>
<reference evidence="2" key="1">
    <citation type="journal article" date="2022" name="Mol. Ecol. Resour.">
        <title>The genomes of chicory, endive, great burdock and yacon provide insights into Asteraceae palaeo-polyploidization history and plant inulin production.</title>
        <authorList>
            <person name="Fan W."/>
            <person name="Wang S."/>
            <person name="Wang H."/>
            <person name="Wang A."/>
            <person name="Jiang F."/>
            <person name="Liu H."/>
            <person name="Zhao H."/>
            <person name="Xu D."/>
            <person name="Zhang Y."/>
        </authorList>
    </citation>
    <scope>NUCLEOTIDE SEQUENCE [LARGE SCALE GENOMIC DNA]</scope>
    <source>
        <strain evidence="2">cv. Niubang</strain>
    </source>
</reference>
<dbReference type="EMBL" id="CM042051">
    <property type="protein sequence ID" value="KAI3729349.1"/>
    <property type="molecule type" value="Genomic_DNA"/>
</dbReference>
<protein>
    <submittedName>
        <fullName evidence="1">Uncharacterized protein</fullName>
    </submittedName>
</protein>
<dbReference type="Proteomes" id="UP001055879">
    <property type="component" value="Linkage Group LG05"/>
</dbReference>
<reference evidence="1 2" key="2">
    <citation type="journal article" date="2022" name="Mol. Ecol. Resour.">
        <title>The genomes of chicory, endive, great burdock and yacon provide insights into Asteraceae paleo-polyploidization history and plant inulin production.</title>
        <authorList>
            <person name="Fan W."/>
            <person name="Wang S."/>
            <person name="Wang H."/>
            <person name="Wang A."/>
            <person name="Jiang F."/>
            <person name="Liu H."/>
            <person name="Zhao H."/>
            <person name="Xu D."/>
            <person name="Zhang Y."/>
        </authorList>
    </citation>
    <scope>NUCLEOTIDE SEQUENCE [LARGE SCALE GENOMIC DNA]</scope>
    <source>
        <strain evidence="2">cv. Niubang</strain>
    </source>
</reference>